<dbReference type="EMBL" id="SLXM01000002">
    <property type="protein sequence ID" value="TCP26951.1"/>
    <property type="molecule type" value="Genomic_DNA"/>
</dbReference>
<keyword evidence="1" id="KW-1133">Transmembrane helix</keyword>
<feature type="transmembrane region" description="Helical" evidence="1">
    <location>
        <begin position="72"/>
        <end position="91"/>
    </location>
</feature>
<keyword evidence="1" id="KW-0812">Transmembrane</keyword>
<dbReference type="AlphaFoldDB" id="A0A4R2NZI9"/>
<keyword evidence="3" id="KW-1185">Reference proteome</keyword>
<sequence>MKKGTFSPQYNKTSVLSVQSDLVIFYMKEFKVNIMLLKKHYVIVFLGLILSSLLALLIGAIFTMFLKFHNTTFIVFVFLSIVFYLWFIDFFKSFYIKRIKLILDTDKLIVEGLNKDDINIELDQVEQFNYKYQFKNYPIISIKLKNKKRIKFHYFEKCNEEVEEFVYLMKNSLKNY</sequence>
<evidence type="ECO:0000313" key="2">
    <source>
        <dbReference type="EMBL" id="TCP26951.1"/>
    </source>
</evidence>
<proteinExistence type="predicted"/>
<organism evidence="2 3">
    <name type="scientific">Tenacibaculum skagerrakense</name>
    <dbReference type="NCBI Taxonomy" id="186571"/>
    <lineage>
        <taxon>Bacteria</taxon>
        <taxon>Pseudomonadati</taxon>
        <taxon>Bacteroidota</taxon>
        <taxon>Flavobacteriia</taxon>
        <taxon>Flavobacteriales</taxon>
        <taxon>Flavobacteriaceae</taxon>
        <taxon>Tenacibaculum</taxon>
    </lineage>
</organism>
<evidence type="ECO:0000256" key="1">
    <source>
        <dbReference type="SAM" id="Phobius"/>
    </source>
</evidence>
<comment type="caution">
    <text evidence="2">The sequence shown here is derived from an EMBL/GenBank/DDBJ whole genome shotgun (WGS) entry which is preliminary data.</text>
</comment>
<name>A0A4R2NZI9_9FLAO</name>
<keyword evidence="1" id="KW-0472">Membrane</keyword>
<gene>
    <name evidence="2" type="ORF">EV195_102293</name>
</gene>
<protein>
    <submittedName>
        <fullName evidence="2">Uncharacterized protein</fullName>
    </submittedName>
</protein>
<feature type="transmembrane region" description="Helical" evidence="1">
    <location>
        <begin position="41"/>
        <end position="66"/>
    </location>
</feature>
<dbReference type="Proteomes" id="UP000294564">
    <property type="component" value="Unassembled WGS sequence"/>
</dbReference>
<accession>A0A4R2NZI9</accession>
<reference evidence="2 3" key="1">
    <citation type="submission" date="2019-03" db="EMBL/GenBank/DDBJ databases">
        <title>Genomic Encyclopedia of Type Strains, Phase IV (KMG-IV): sequencing the most valuable type-strain genomes for metagenomic binning, comparative biology and taxonomic classification.</title>
        <authorList>
            <person name="Goeker M."/>
        </authorList>
    </citation>
    <scope>NUCLEOTIDE SEQUENCE [LARGE SCALE GENOMIC DNA]</scope>
    <source>
        <strain evidence="2 3">DSM 14836</strain>
    </source>
</reference>
<evidence type="ECO:0000313" key="3">
    <source>
        <dbReference type="Proteomes" id="UP000294564"/>
    </source>
</evidence>